<evidence type="ECO:0000313" key="1">
    <source>
        <dbReference type="EMBL" id="MFD3001996.1"/>
    </source>
</evidence>
<gene>
    <name evidence="1" type="ORF">ACFS7Z_16610</name>
</gene>
<dbReference type="Proteomes" id="UP001597641">
    <property type="component" value="Unassembled WGS sequence"/>
</dbReference>
<name>A0ABW6BWP8_9BACT</name>
<dbReference type="RefSeq" id="WP_377486913.1">
    <property type="nucleotide sequence ID" value="NZ_JBHUOX010000013.1"/>
</dbReference>
<organism evidence="1 2">
    <name type="scientific">Pontibacter toksunensis</name>
    <dbReference type="NCBI Taxonomy" id="1332631"/>
    <lineage>
        <taxon>Bacteria</taxon>
        <taxon>Pseudomonadati</taxon>
        <taxon>Bacteroidota</taxon>
        <taxon>Cytophagia</taxon>
        <taxon>Cytophagales</taxon>
        <taxon>Hymenobacteraceae</taxon>
        <taxon>Pontibacter</taxon>
    </lineage>
</organism>
<sequence length="91" mass="10786">MNLNYERYLAEEFAEDEKFWLWVIEDDAAQDAFWRQYIAQNTEKAKEVEQAKEMVLQINAANHRLADKKVNLLWEKIQSSTEGLDATVYTK</sequence>
<evidence type="ECO:0000313" key="2">
    <source>
        <dbReference type="Proteomes" id="UP001597641"/>
    </source>
</evidence>
<accession>A0ABW6BWP8</accession>
<reference evidence="2" key="1">
    <citation type="journal article" date="2019" name="Int. J. Syst. Evol. Microbiol.">
        <title>The Global Catalogue of Microorganisms (GCM) 10K type strain sequencing project: providing services to taxonomists for standard genome sequencing and annotation.</title>
        <authorList>
            <consortium name="The Broad Institute Genomics Platform"/>
            <consortium name="The Broad Institute Genome Sequencing Center for Infectious Disease"/>
            <person name="Wu L."/>
            <person name="Ma J."/>
        </authorList>
    </citation>
    <scope>NUCLEOTIDE SEQUENCE [LARGE SCALE GENOMIC DNA]</scope>
    <source>
        <strain evidence="2">KCTC 23984</strain>
    </source>
</reference>
<protein>
    <submittedName>
        <fullName evidence="1">Uncharacterized protein</fullName>
    </submittedName>
</protein>
<dbReference type="EMBL" id="JBHUOX010000013">
    <property type="protein sequence ID" value="MFD3001996.1"/>
    <property type="molecule type" value="Genomic_DNA"/>
</dbReference>
<proteinExistence type="predicted"/>
<keyword evidence="2" id="KW-1185">Reference proteome</keyword>
<comment type="caution">
    <text evidence="1">The sequence shown here is derived from an EMBL/GenBank/DDBJ whole genome shotgun (WGS) entry which is preliminary data.</text>
</comment>